<comment type="caution">
    <text evidence="2">The sequence shown here is derived from an EMBL/GenBank/DDBJ whole genome shotgun (WGS) entry which is preliminary data.</text>
</comment>
<keyword evidence="1" id="KW-1133">Transmembrane helix</keyword>
<dbReference type="EMBL" id="LAVV01008049">
    <property type="protein sequence ID" value="KNZ53952.1"/>
    <property type="molecule type" value="Genomic_DNA"/>
</dbReference>
<evidence type="ECO:0000256" key="1">
    <source>
        <dbReference type="SAM" id="Phobius"/>
    </source>
</evidence>
<keyword evidence="3" id="KW-1185">Reference proteome</keyword>
<sequence length="215" mass="23691">MPSAAATAETRSHPLAYISSTPACFDMHALVVGLGSSGINTLLSMTFSTKSSRHMSSQEPGCAAGPIRFESMSHETIVSNSMYVIFFLILIISLSQIQSHLLTCGYRCAHLSSVTDCLGYSQHSFSAQRCSCLSSFIDFLLTLFITINSVSSLRYAQQAIHPEKARDQCLSMFCEEILDNEYISFINVLETKNKARKFLTLALLEFSLLISPCLC</sequence>
<keyword evidence="1" id="KW-0812">Transmembrane</keyword>
<dbReference type="VEuPathDB" id="FungiDB:VP01_3092g1"/>
<feature type="transmembrane region" description="Helical" evidence="1">
    <location>
        <begin position="77"/>
        <end position="97"/>
    </location>
</feature>
<proteinExistence type="predicted"/>
<gene>
    <name evidence="2" type="ORF">VP01_3092g1</name>
</gene>
<reference evidence="2 3" key="1">
    <citation type="submission" date="2015-08" db="EMBL/GenBank/DDBJ databases">
        <title>Next Generation Sequencing and Analysis of the Genome of Puccinia sorghi L Schw, the Causal Agent of Maize Common Rust.</title>
        <authorList>
            <person name="Rochi L."/>
            <person name="Burguener G."/>
            <person name="Darino M."/>
            <person name="Turjanski A."/>
            <person name="Kreff E."/>
            <person name="Dieguez M.J."/>
            <person name="Sacco F."/>
        </authorList>
    </citation>
    <scope>NUCLEOTIDE SEQUENCE [LARGE SCALE GENOMIC DNA]</scope>
    <source>
        <strain evidence="2 3">RO10H11247</strain>
    </source>
</reference>
<keyword evidence="1" id="KW-0472">Membrane</keyword>
<evidence type="ECO:0000313" key="3">
    <source>
        <dbReference type="Proteomes" id="UP000037035"/>
    </source>
</evidence>
<dbReference type="Proteomes" id="UP000037035">
    <property type="component" value="Unassembled WGS sequence"/>
</dbReference>
<accession>A0A0L6V0D4</accession>
<evidence type="ECO:0000313" key="2">
    <source>
        <dbReference type="EMBL" id="KNZ53952.1"/>
    </source>
</evidence>
<name>A0A0L6V0D4_9BASI</name>
<protein>
    <submittedName>
        <fullName evidence="2">Uncharacterized protein</fullName>
    </submittedName>
</protein>
<organism evidence="2 3">
    <name type="scientific">Puccinia sorghi</name>
    <dbReference type="NCBI Taxonomy" id="27349"/>
    <lineage>
        <taxon>Eukaryota</taxon>
        <taxon>Fungi</taxon>
        <taxon>Dikarya</taxon>
        <taxon>Basidiomycota</taxon>
        <taxon>Pucciniomycotina</taxon>
        <taxon>Pucciniomycetes</taxon>
        <taxon>Pucciniales</taxon>
        <taxon>Pucciniaceae</taxon>
        <taxon>Puccinia</taxon>
    </lineage>
</organism>
<dbReference type="AlphaFoldDB" id="A0A0L6V0D4"/>